<evidence type="ECO:0000256" key="3">
    <source>
        <dbReference type="ARBA" id="ARBA00022989"/>
    </source>
</evidence>
<dbReference type="PANTHER" id="PTHR33048:SF47">
    <property type="entry name" value="INTEGRAL MEMBRANE PROTEIN-RELATED"/>
    <property type="match status" value="1"/>
</dbReference>
<dbReference type="GO" id="GO:0016020">
    <property type="term" value="C:membrane"/>
    <property type="evidence" value="ECO:0007669"/>
    <property type="project" value="UniProtKB-SubCell"/>
</dbReference>
<evidence type="ECO:0000256" key="2">
    <source>
        <dbReference type="ARBA" id="ARBA00022692"/>
    </source>
</evidence>
<dbReference type="Pfam" id="PF20684">
    <property type="entry name" value="Fung_rhodopsin"/>
    <property type="match status" value="1"/>
</dbReference>
<evidence type="ECO:0000259" key="7">
    <source>
        <dbReference type="Pfam" id="PF20684"/>
    </source>
</evidence>
<feature type="transmembrane region" description="Helical" evidence="6">
    <location>
        <begin position="20"/>
        <end position="40"/>
    </location>
</feature>
<feature type="transmembrane region" description="Helical" evidence="6">
    <location>
        <begin position="52"/>
        <end position="74"/>
    </location>
</feature>
<dbReference type="AlphaFoldDB" id="A0A2K1QHQ5"/>
<comment type="subcellular location">
    <subcellularLocation>
        <location evidence="1">Membrane</location>
        <topology evidence="1">Multi-pass membrane protein</topology>
    </subcellularLocation>
</comment>
<feature type="transmembrane region" description="Helical" evidence="6">
    <location>
        <begin position="208"/>
        <end position="226"/>
    </location>
</feature>
<name>A0A2K1QHQ5_9PEZI</name>
<dbReference type="InterPro" id="IPR052337">
    <property type="entry name" value="SAT4-like"/>
</dbReference>
<dbReference type="OrthoDB" id="4682787at2759"/>
<keyword evidence="4 6" id="KW-0472">Membrane</keyword>
<dbReference type="EMBL" id="NKHZ01000086">
    <property type="protein sequence ID" value="PNS14393.1"/>
    <property type="molecule type" value="Genomic_DNA"/>
</dbReference>
<keyword evidence="3 6" id="KW-1133">Transmembrane helix</keyword>
<feature type="transmembrane region" description="Helical" evidence="6">
    <location>
        <begin position="127"/>
        <end position="148"/>
    </location>
</feature>
<evidence type="ECO:0000256" key="1">
    <source>
        <dbReference type="ARBA" id="ARBA00004141"/>
    </source>
</evidence>
<keyword evidence="9" id="KW-1185">Reference proteome</keyword>
<evidence type="ECO:0000256" key="5">
    <source>
        <dbReference type="ARBA" id="ARBA00038359"/>
    </source>
</evidence>
<dbReference type="InterPro" id="IPR049326">
    <property type="entry name" value="Rhodopsin_dom_fungi"/>
</dbReference>
<reference evidence="8 9" key="1">
    <citation type="submission" date="2017-06" db="EMBL/GenBank/DDBJ databases">
        <title>Draft genome sequence of a variant of Elsinoe murrayae.</title>
        <authorList>
            <person name="Cheng Q."/>
        </authorList>
    </citation>
    <scope>NUCLEOTIDE SEQUENCE [LARGE SCALE GENOMIC DNA]</scope>
    <source>
        <strain evidence="8 9">CQ-2017a</strain>
    </source>
</reference>
<feature type="transmembrane region" description="Helical" evidence="6">
    <location>
        <begin position="246"/>
        <end position="266"/>
    </location>
</feature>
<accession>A0A2K1QHQ5</accession>
<feature type="transmembrane region" description="Helical" evidence="6">
    <location>
        <begin position="177"/>
        <end position="196"/>
    </location>
</feature>
<comment type="caution">
    <text evidence="8">The sequence shown here is derived from an EMBL/GenBank/DDBJ whole genome shotgun (WGS) entry which is preliminary data.</text>
</comment>
<feature type="transmembrane region" description="Helical" evidence="6">
    <location>
        <begin position="94"/>
        <end position="115"/>
    </location>
</feature>
<dbReference type="PANTHER" id="PTHR33048">
    <property type="entry name" value="PTH11-LIKE INTEGRAL MEMBRANE PROTEIN (AFU_ORTHOLOGUE AFUA_5G11245)"/>
    <property type="match status" value="1"/>
</dbReference>
<evidence type="ECO:0000313" key="8">
    <source>
        <dbReference type="EMBL" id="PNS14393.1"/>
    </source>
</evidence>
<feature type="domain" description="Rhodopsin" evidence="7">
    <location>
        <begin position="36"/>
        <end position="272"/>
    </location>
</feature>
<dbReference type="Proteomes" id="UP000243797">
    <property type="component" value="Unassembled WGS sequence"/>
</dbReference>
<gene>
    <name evidence="8" type="ORF">CAC42_3679</name>
</gene>
<protein>
    <recommendedName>
        <fullName evidence="7">Rhodopsin domain-containing protein</fullName>
    </recommendedName>
</protein>
<proteinExistence type="inferred from homology"/>
<dbReference type="InParanoid" id="A0A2K1QHQ5"/>
<organism evidence="8 9">
    <name type="scientific">Sphaceloma murrayae</name>
    <dbReference type="NCBI Taxonomy" id="2082308"/>
    <lineage>
        <taxon>Eukaryota</taxon>
        <taxon>Fungi</taxon>
        <taxon>Dikarya</taxon>
        <taxon>Ascomycota</taxon>
        <taxon>Pezizomycotina</taxon>
        <taxon>Dothideomycetes</taxon>
        <taxon>Dothideomycetidae</taxon>
        <taxon>Myriangiales</taxon>
        <taxon>Elsinoaceae</taxon>
        <taxon>Sphaceloma</taxon>
    </lineage>
</organism>
<evidence type="ECO:0000256" key="4">
    <source>
        <dbReference type="ARBA" id="ARBA00023136"/>
    </source>
</evidence>
<evidence type="ECO:0000256" key="6">
    <source>
        <dbReference type="SAM" id="Phobius"/>
    </source>
</evidence>
<keyword evidence="2 6" id="KW-0812">Transmembrane</keyword>
<sequence>MADSSNEADIIPDIRPGMYVGVISLSIFLSTLCVSLRFYVRSSMIRSFGRDDWILLAAYTVYTSHAILLIAYAIDIKLHGLEQTLFRSLAILQFQGWIYAIDQVLIKAALAAFFLKVLPRTSWQRKVIVVSFVLFAAYTTMFGFLNLFQCGDPLDLTNPDPKCVSLKALSRLSYTSAVWNTLMDWLLTLMPITVITKAQMSRRTKLSVIFIMMLGAFASIISIVRIPFINLGLIGGYDTFPKVTPFIMLALWENCVGIMAVSLAALRPLIRKVFKESEYASDVNLRGRTIGGTDGAKGAAIPKDGITLATSFEVEDEFEPRYSGV</sequence>
<comment type="similarity">
    <text evidence="5">Belongs to the SAT4 family.</text>
</comment>
<evidence type="ECO:0000313" key="9">
    <source>
        <dbReference type="Proteomes" id="UP000243797"/>
    </source>
</evidence>